<reference evidence="9 10" key="1">
    <citation type="journal article" date="2009" name="Genome Res.">
        <title>Whole genome sequence of Desulfovibrio magneticus strain RS-1 revealed common gene clusters in magnetotactic bacteria.</title>
        <authorList>
            <person name="Nakazawa H."/>
            <person name="Arakaki A."/>
            <person name="Narita-Yamada S."/>
            <person name="Yashiro I."/>
            <person name="Jinno K."/>
            <person name="Aoki N."/>
            <person name="Tsuruyama A."/>
            <person name="Okamura Y."/>
            <person name="Tanikawa S."/>
            <person name="Fujita N."/>
            <person name="Takeyama H."/>
            <person name="Matsunaga T."/>
        </authorList>
    </citation>
    <scope>NUCLEOTIDE SEQUENCE [LARGE SCALE GENOMIC DNA]</scope>
    <source>
        <strain evidence="10">ATCC 700980 / DSM 13731 / RS-1</strain>
    </source>
</reference>
<evidence type="ECO:0000256" key="6">
    <source>
        <dbReference type="ARBA" id="ARBA00023014"/>
    </source>
</evidence>
<dbReference type="Pfam" id="PF04055">
    <property type="entry name" value="Radical_SAM"/>
    <property type="match status" value="1"/>
</dbReference>
<keyword evidence="6" id="KW-0411">Iron-sulfur</keyword>
<dbReference type="PANTHER" id="PTHR11135:SF1">
    <property type="entry name" value="PROTEIN YHCC"/>
    <property type="match status" value="1"/>
</dbReference>
<evidence type="ECO:0000256" key="3">
    <source>
        <dbReference type="ARBA" id="ARBA00022691"/>
    </source>
</evidence>
<dbReference type="InterPro" id="IPR005911">
    <property type="entry name" value="YhcC-like"/>
</dbReference>
<keyword evidence="10" id="KW-1185">Reference proteome</keyword>
<evidence type="ECO:0000313" key="9">
    <source>
        <dbReference type="EMBL" id="BAH73960.1"/>
    </source>
</evidence>
<dbReference type="EMBL" id="AP010904">
    <property type="protein sequence ID" value="BAH73960.1"/>
    <property type="molecule type" value="Genomic_DNA"/>
</dbReference>
<dbReference type="InterPro" id="IPR032432">
    <property type="entry name" value="Radical_SAM_C"/>
</dbReference>
<dbReference type="Proteomes" id="UP000009071">
    <property type="component" value="Chromosome"/>
</dbReference>
<dbReference type="AlphaFoldDB" id="C4XHZ8"/>
<evidence type="ECO:0000256" key="5">
    <source>
        <dbReference type="ARBA" id="ARBA00023004"/>
    </source>
</evidence>
<dbReference type="SMART" id="SM00729">
    <property type="entry name" value="Elp3"/>
    <property type="match status" value="1"/>
</dbReference>
<keyword evidence="4" id="KW-0479">Metal-binding</keyword>
<dbReference type="PANTHER" id="PTHR11135">
    <property type="entry name" value="HISTONE ACETYLTRANSFERASE-RELATED"/>
    <property type="match status" value="1"/>
</dbReference>
<evidence type="ECO:0000256" key="7">
    <source>
        <dbReference type="SAM" id="MobiDB-lite"/>
    </source>
</evidence>
<dbReference type="SFLD" id="SFLDS00029">
    <property type="entry name" value="Radical_SAM"/>
    <property type="match status" value="1"/>
</dbReference>
<evidence type="ECO:0000256" key="2">
    <source>
        <dbReference type="ARBA" id="ARBA00022485"/>
    </source>
</evidence>
<feature type="domain" description="Radical SAM core" evidence="8">
    <location>
        <begin position="34"/>
        <end position="272"/>
    </location>
</feature>
<organism evidence="9 10">
    <name type="scientific">Solidesulfovibrio magneticus (strain ATCC 700980 / DSM 13731 / RS-1)</name>
    <name type="common">Desulfovibrio magneticus</name>
    <dbReference type="NCBI Taxonomy" id="573370"/>
    <lineage>
        <taxon>Bacteria</taxon>
        <taxon>Pseudomonadati</taxon>
        <taxon>Thermodesulfobacteriota</taxon>
        <taxon>Desulfovibrionia</taxon>
        <taxon>Desulfovibrionales</taxon>
        <taxon>Desulfovibrionaceae</taxon>
        <taxon>Solidesulfovibrio</taxon>
    </lineage>
</organism>
<dbReference type="InterPro" id="IPR023404">
    <property type="entry name" value="rSAM_horseshoe"/>
</dbReference>
<dbReference type="eggNOG" id="COG1242">
    <property type="taxonomic scope" value="Bacteria"/>
</dbReference>
<protein>
    <recommendedName>
        <fullName evidence="8">Radical SAM core domain-containing protein</fullName>
    </recommendedName>
</protein>
<name>C4XHZ8_SOLM1</name>
<proteinExistence type="predicted"/>
<keyword evidence="5" id="KW-0408">Iron</keyword>
<keyword evidence="3" id="KW-0949">S-adenosyl-L-methionine</keyword>
<dbReference type="GO" id="GO:0003824">
    <property type="term" value="F:catalytic activity"/>
    <property type="evidence" value="ECO:0007669"/>
    <property type="project" value="InterPro"/>
</dbReference>
<evidence type="ECO:0000313" key="10">
    <source>
        <dbReference type="Proteomes" id="UP000009071"/>
    </source>
</evidence>
<dbReference type="InterPro" id="IPR006638">
    <property type="entry name" value="Elp3/MiaA/NifB-like_rSAM"/>
</dbReference>
<dbReference type="GO" id="GO:0051539">
    <property type="term" value="F:4 iron, 4 sulfur cluster binding"/>
    <property type="evidence" value="ECO:0007669"/>
    <property type="project" value="UniProtKB-KW"/>
</dbReference>
<sequence length="334" mass="35019">MFADSSRVVNERFSGQKTAMTARVHTLAQAFRAVFGRKAKKIPLDAGSSCPNRDGALSRGGCLFCNAAGSGTGLHLKGFGLRAQWDRLTLPARRRNEALVAYLQSFSNTYGPPERLAALVAELATLPDIEGLCLGTRPDCLDLEKIALLAAAPVGHVRLEMGLQSANDATLRRIGRGHTTADFARATIMAADAGLAVTAHLMAGLPGEGVEDFLATVRFVAALPIAGVKLHNTLVVAGSGLAALHKAGGYQPMAREAYVEAVCRAIALLPGHVAVERQNADPAPGELLAPAWAADKQGILGDIAARLEREDIRQGCALGSETGMQPQGPPSPRP</sequence>
<feature type="region of interest" description="Disordered" evidence="7">
    <location>
        <begin position="315"/>
        <end position="334"/>
    </location>
</feature>
<dbReference type="PROSITE" id="PS51918">
    <property type="entry name" value="RADICAL_SAM"/>
    <property type="match status" value="1"/>
</dbReference>
<dbReference type="STRING" id="573370.DMR_04690"/>
<dbReference type="InterPro" id="IPR007197">
    <property type="entry name" value="rSAM"/>
</dbReference>
<dbReference type="Gene3D" id="3.80.30.20">
    <property type="entry name" value="tm_1862 like domain"/>
    <property type="match status" value="1"/>
</dbReference>
<dbReference type="HOGENOM" id="CLU_060920_0_0_7"/>
<accession>C4XHZ8</accession>
<comment type="cofactor">
    <cofactor evidence="1">
        <name>[4Fe-4S] cluster</name>
        <dbReference type="ChEBI" id="CHEBI:49883"/>
    </cofactor>
</comment>
<keyword evidence="2" id="KW-0004">4Fe-4S</keyword>
<dbReference type="SFLD" id="SFLDG01091">
    <property type="entry name" value="uncharacterized_CHP01210-like"/>
    <property type="match status" value="1"/>
</dbReference>
<dbReference type="InterPro" id="IPR039661">
    <property type="entry name" value="ELP3"/>
</dbReference>
<dbReference type="GO" id="GO:0046872">
    <property type="term" value="F:metal ion binding"/>
    <property type="evidence" value="ECO:0007669"/>
    <property type="project" value="UniProtKB-KW"/>
</dbReference>
<dbReference type="InterPro" id="IPR058240">
    <property type="entry name" value="rSAM_sf"/>
</dbReference>
<dbReference type="KEGG" id="dma:DMR_04690"/>
<dbReference type="SFLD" id="SFLDG01086">
    <property type="entry name" value="elongater_protein-like"/>
    <property type="match status" value="1"/>
</dbReference>
<dbReference type="SUPFAM" id="SSF102114">
    <property type="entry name" value="Radical SAM enzymes"/>
    <property type="match status" value="1"/>
</dbReference>
<gene>
    <name evidence="9" type="ordered locus">DMR_04690</name>
</gene>
<evidence type="ECO:0000256" key="4">
    <source>
        <dbReference type="ARBA" id="ARBA00022723"/>
    </source>
</evidence>
<dbReference type="Pfam" id="PF16199">
    <property type="entry name" value="Radical_SAM_C"/>
    <property type="match status" value="1"/>
</dbReference>
<dbReference type="NCBIfam" id="TIGR01212">
    <property type="entry name" value="TIGR01212 family radical SAM protein"/>
    <property type="match status" value="1"/>
</dbReference>
<evidence type="ECO:0000259" key="8">
    <source>
        <dbReference type="PROSITE" id="PS51918"/>
    </source>
</evidence>
<evidence type="ECO:0000256" key="1">
    <source>
        <dbReference type="ARBA" id="ARBA00001966"/>
    </source>
</evidence>